<keyword evidence="1" id="KW-0812">Transmembrane</keyword>
<dbReference type="EMBL" id="JXQG01000062">
    <property type="protein sequence ID" value="KKZ11142.1"/>
    <property type="molecule type" value="Genomic_DNA"/>
</dbReference>
<accession>A0A0G2HKL9</accession>
<evidence type="ECO:0000313" key="3">
    <source>
        <dbReference type="Proteomes" id="UP000035067"/>
    </source>
</evidence>
<feature type="non-terminal residue" evidence="2">
    <location>
        <position position="159"/>
    </location>
</feature>
<protein>
    <submittedName>
        <fullName evidence="2">Uncharacterized protein</fullName>
    </submittedName>
</protein>
<dbReference type="AlphaFoldDB" id="A0A0G2HKL9"/>
<evidence type="ECO:0000313" key="2">
    <source>
        <dbReference type="EMBL" id="KKZ11142.1"/>
    </source>
</evidence>
<gene>
    <name evidence="2" type="ORF">TE42_08655</name>
</gene>
<keyword evidence="1" id="KW-1133">Transmembrane helix</keyword>
<feature type="transmembrane region" description="Helical" evidence="1">
    <location>
        <begin position="64"/>
        <end position="86"/>
    </location>
</feature>
<reference evidence="2 3" key="1">
    <citation type="submission" date="2015-01" db="EMBL/GenBank/DDBJ databases">
        <title>Lifestyle Evolution in Cyanobacterial Symbionts of Sponges.</title>
        <authorList>
            <person name="Burgsdorf I."/>
            <person name="Slaby B.M."/>
            <person name="Handley K.M."/>
            <person name="Haber M."/>
            <person name="Blom J."/>
            <person name="Marshall C.W."/>
            <person name="Gilbert J.A."/>
            <person name="Hentschel U."/>
            <person name="Steindler L."/>
        </authorList>
    </citation>
    <scope>NUCLEOTIDE SEQUENCE [LARGE SCALE GENOMIC DNA]</scope>
    <source>
        <strain evidence="2">SP3</strain>
    </source>
</reference>
<dbReference type="Proteomes" id="UP000035067">
    <property type="component" value="Unassembled WGS sequence"/>
</dbReference>
<keyword evidence="1" id="KW-0472">Membrane</keyword>
<proteinExistence type="predicted"/>
<name>A0A0G2HKL9_9SYNE</name>
<comment type="caution">
    <text evidence="2">The sequence shown here is derived from an EMBL/GenBank/DDBJ whole genome shotgun (WGS) entry which is preliminary data.</text>
</comment>
<organism evidence="2 3">
    <name type="scientific">Candidatus Synechococcus spongiarum SP3</name>
    <dbReference type="NCBI Taxonomy" id="1604020"/>
    <lineage>
        <taxon>Bacteria</taxon>
        <taxon>Bacillati</taxon>
        <taxon>Cyanobacteriota</taxon>
        <taxon>Cyanophyceae</taxon>
        <taxon>Synechococcales</taxon>
        <taxon>Synechococcaceae</taxon>
        <taxon>Synechococcus</taxon>
    </lineage>
</organism>
<dbReference type="PATRIC" id="fig|1604020.3.peg.1749"/>
<sequence length="159" mass="17096">MAWPVDGWQRERLGEEGAVKDITISEVSTRNWPVAPEIVYLDATEPMGSASWARRERPVPQRRFPARLLILAALLFVGGGAAPVFADVLVSNIGQTQDNTGTELEKLDLAPSFTTGSIAATLTSVEVNFRLEPASDDTVTVTLTKGSLPTSTNTPETVT</sequence>
<evidence type="ECO:0000256" key="1">
    <source>
        <dbReference type="SAM" id="Phobius"/>
    </source>
</evidence>